<reference evidence="1 2" key="1">
    <citation type="submission" date="2019-01" db="EMBL/GenBank/DDBJ databases">
        <title>Still something new to discover - new insights into E. coli phage diversity and taxonomy.</title>
        <authorList>
            <person name="Korf I.H.E."/>
            <person name="Adriaennsens E."/>
            <person name="Dreiseikelmann B."/>
            <person name="Kropinski A."/>
            <person name="Nimtz M."/>
            <person name="Meier-Kolthoff J.P."/>
            <person name="Rohde M."/>
            <person name="van Raaij M."/>
            <person name="Wittmann J."/>
        </authorList>
    </citation>
    <scope>NUCLEOTIDE SEQUENCE [LARGE SCALE GENOMIC DNA]</scope>
</reference>
<dbReference type="Proteomes" id="UP000307356">
    <property type="component" value="Segment"/>
</dbReference>
<dbReference type="EMBL" id="MK373793">
    <property type="protein sequence ID" value="QBQ80902.1"/>
    <property type="molecule type" value="Genomic_DNA"/>
</dbReference>
<sequence length="66" mass="7385">MKLKCTGVINGYNDCFEKGAEYQFEELKSGELLIYGNREKFKGGGFMAVKSLGNWVVLGIAKFKEV</sequence>
<protein>
    <submittedName>
        <fullName evidence="1">Uncharacterized protein</fullName>
    </submittedName>
</protein>
<organism evidence="1 2">
    <name type="scientific">Escherichia phage vB_EcoS_MM01</name>
    <dbReference type="NCBI Taxonomy" id="2508188"/>
    <lineage>
        <taxon>Viruses</taxon>
        <taxon>Duplodnaviria</taxon>
        <taxon>Heunggongvirae</taxon>
        <taxon>Uroviricota</taxon>
        <taxon>Caudoviricetes</taxon>
        <taxon>Drexlerviridae</taxon>
        <taxon>Braunvirinae</taxon>
        <taxon>Inhoffenstrassevirus</taxon>
        <taxon>Inhoffenstrassevirus MM01</taxon>
    </lineage>
</organism>
<accession>A0A482N640</accession>
<proteinExistence type="predicted"/>
<gene>
    <name evidence="1" type="ORF">MM01_00067</name>
</gene>
<evidence type="ECO:0000313" key="1">
    <source>
        <dbReference type="EMBL" id="QBQ80902.1"/>
    </source>
</evidence>
<name>A0A482N640_9CAUD</name>
<keyword evidence="2" id="KW-1185">Reference proteome</keyword>
<evidence type="ECO:0000313" key="2">
    <source>
        <dbReference type="Proteomes" id="UP000307356"/>
    </source>
</evidence>